<evidence type="ECO:0000256" key="1">
    <source>
        <dbReference type="SAM" id="MobiDB-lite"/>
    </source>
</evidence>
<reference evidence="3 4" key="1">
    <citation type="submission" date="2012-11" db="EMBL/GenBank/DDBJ databases">
        <title>Whole genome sequence of Acidisphaera rubrifaciens HS-AP3.</title>
        <authorList>
            <person name="Azuma Y."/>
            <person name="Higashiura N."/>
            <person name="Hirakawa H."/>
            <person name="Matsushita K."/>
        </authorList>
    </citation>
    <scope>NUCLEOTIDE SEQUENCE [LARGE SCALE GENOMIC DNA]</scope>
    <source>
        <strain evidence="3 4">HS-AP3</strain>
    </source>
</reference>
<accession>A0A0D6PBP2</accession>
<proteinExistence type="predicted"/>
<comment type="caution">
    <text evidence="3">The sequence shown here is derived from an EMBL/GenBank/DDBJ whole genome shotgun (WGS) entry which is preliminary data.</text>
</comment>
<sequence length="137" mass="14463">MTRTPAIAAIAALLTGSAFLAGCQVRSQDYYTFDKMVAEMGRAPDSVDKLKDGGNVSYYKAYHGDDLMELIVSFAPSGRCASARDSVVVTGPHGTSEVRRPAAGPDGKLPPGTPANLAAIYGSDTFQQFDRVVSACR</sequence>
<protein>
    <recommendedName>
        <fullName evidence="5">Lipoprotein</fullName>
    </recommendedName>
</protein>
<dbReference type="AlphaFoldDB" id="A0A0D6PBP2"/>
<feature type="region of interest" description="Disordered" evidence="1">
    <location>
        <begin position="90"/>
        <end position="111"/>
    </location>
</feature>
<feature type="chain" id="PRO_5002309858" description="Lipoprotein" evidence="2">
    <location>
        <begin position="21"/>
        <end position="137"/>
    </location>
</feature>
<gene>
    <name evidence="3" type="ORF">Asru_0722_03</name>
</gene>
<dbReference type="PROSITE" id="PS51257">
    <property type="entry name" value="PROKAR_LIPOPROTEIN"/>
    <property type="match status" value="1"/>
</dbReference>
<name>A0A0D6PBP2_9PROT</name>
<organism evidence="3 4">
    <name type="scientific">Acidisphaera rubrifaciens HS-AP3</name>
    <dbReference type="NCBI Taxonomy" id="1231350"/>
    <lineage>
        <taxon>Bacteria</taxon>
        <taxon>Pseudomonadati</taxon>
        <taxon>Pseudomonadota</taxon>
        <taxon>Alphaproteobacteria</taxon>
        <taxon>Acetobacterales</taxon>
        <taxon>Acetobacteraceae</taxon>
        <taxon>Acidisphaera</taxon>
    </lineage>
</organism>
<dbReference type="Proteomes" id="UP000032680">
    <property type="component" value="Unassembled WGS sequence"/>
</dbReference>
<feature type="signal peptide" evidence="2">
    <location>
        <begin position="1"/>
        <end position="20"/>
    </location>
</feature>
<evidence type="ECO:0000256" key="2">
    <source>
        <dbReference type="SAM" id="SignalP"/>
    </source>
</evidence>
<dbReference type="RefSeq" id="WP_148360669.1">
    <property type="nucleotide sequence ID" value="NZ_BANB01000721.1"/>
</dbReference>
<evidence type="ECO:0008006" key="5">
    <source>
        <dbReference type="Google" id="ProtNLM"/>
    </source>
</evidence>
<keyword evidence="4" id="KW-1185">Reference proteome</keyword>
<evidence type="ECO:0000313" key="4">
    <source>
        <dbReference type="Proteomes" id="UP000032680"/>
    </source>
</evidence>
<evidence type="ECO:0000313" key="3">
    <source>
        <dbReference type="EMBL" id="GAN78279.1"/>
    </source>
</evidence>
<keyword evidence="2" id="KW-0732">Signal</keyword>
<dbReference type="EMBL" id="BANB01000721">
    <property type="protein sequence ID" value="GAN78279.1"/>
    <property type="molecule type" value="Genomic_DNA"/>
</dbReference>